<dbReference type="EMBL" id="BLAL01000175">
    <property type="protein sequence ID" value="GES87952.1"/>
    <property type="molecule type" value="Genomic_DNA"/>
</dbReference>
<protein>
    <recommendedName>
        <fullName evidence="1">TLDc domain-containing protein</fullName>
    </recommendedName>
</protein>
<dbReference type="EMBL" id="BEXD01004108">
    <property type="protein sequence ID" value="GBC06903.1"/>
    <property type="molecule type" value="Genomic_DNA"/>
</dbReference>
<dbReference type="Pfam" id="PF07534">
    <property type="entry name" value="TLD"/>
    <property type="match status" value="1"/>
</dbReference>
<comment type="caution">
    <text evidence="2">The sequence shown here is derived from an EMBL/GenBank/DDBJ whole genome shotgun (WGS) entry which is preliminary data.</text>
</comment>
<evidence type="ECO:0000313" key="3">
    <source>
        <dbReference type="EMBL" id="GES87952.1"/>
    </source>
</evidence>
<evidence type="ECO:0000259" key="1">
    <source>
        <dbReference type="PROSITE" id="PS51886"/>
    </source>
</evidence>
<dbReference type="AlphaFoldDB" id="A0A2Z6S1J6"/>
<reference evidence="2 4" key="1">
    <citation type="submission" date="2017-11" db="EMBL/GenBank/DDBJ databases">
        <title>The genome of Rhizophagus clarus HR1 reveals common genetic basis of auxotrophy among arbuscular mycorrhizal fungi.</title>
        <authorList>
            <person name="Kobayashi Y."/>
        </authorList>
    </citation>
    <scope>NUCLEOTIDE SEQUENCE [LARGE SCALE GENOMIC DNA]</scope>
    <source>
        <strain evidence="2 4">HR1</strain>
    </source>
</reference>
<name>A0A2Z6S1J6_9GLOM</name>
<sequence>MPQSFNLILRGSRDGFDAGTFHLKCDNQGATIIVAKIKGVDKIVRGYNPLDWEGRQLKSTQDSFIFSFESYDVYEGNIGRVIEPGNAIVCDPSWGPLFGNYNNDSNDLTMNAYGKWTSATNAYPSINISRKFEVEDYEVYQVVNQVDN</sequence>
<accession>A0A2Z6S1J6</accession>
<evidence type="ECO:0000313" key="2">
    <source>
        <dbReference type="EMBL" id="GBC06903.1"/>
    </source>
</evidence>
<feature type="domain" description="TLDc" evidence="1">
    <location>
        <begin position="1"/>
        <end position="143"/>
    </location>
</feature>
<dbReference type="Proteomes" id="UP000247702">
    <property type="component" value="Unassembled WGS sequence"/>
</dbReference>
<dbReference type="InterPro" id="IPR006571">
    <property type="entry name" value="TLDc_dom"/>
</dbReference>
<proteinExistence type="predicted"/>
<keyword evidence="4" id="KW-1185">Reference proteome</keyword>
<reference evidence="3" key="2">
    <citation type="submission" date="2019-10" db="EMBL/GenBank/DDBJ databases">
        <title>Conservation and host-specific expression of non-tandemly repeated heterogenous ribosome RNA gene in arbuscular mycorrhizal fungi.</title>
        <authorList>
            <person name="Maeda T."/>
            <person name="Kobayashi Y."/>
            <person name="Nakagawa T."/>
            <person name="Ezawa T."/>
            <person name="Yamaguchi K."/>
            <person name="Bino T."/>
            <person name="Nishimoto Y."/>
            <person name="Shigenobu S."/>
            <person name="Kawaguchi M."/>
        </authorList>
    </citation>
    <scope>NUCLEOTIDE SEQUENCE</scope>
    <source>
        <strain evidence="3">HR1</strain>
    </source>
</reference>
<dbReference type="PROSITE" id="PS51886">
    <property type="entry name" value="TLDC"/>
    <property type="match status" value="1"/>
</dbReference>
<gene>
    <name evidence="3" type="ORF">RCL2_001491700</name>
    <name evidence="2" type="ORF">RclHR1_07130002</name>
</gene>
<organism evidence="2 4">
    <name type="scientific">Rhizophagus clarus</name>
    <dbReference type="NCBI Taxonomy" id="94130"/>
    <lineage>
        <taxon>Eukaryota</taxon>
        <taxon>Fungi</taxon>
        <taxon>Fungi incertae sedis</taxon>
        <taxon>Mucoromycota</taxon>
        <taxon>Glomeromycotina</taxon>
        <taxon>Glomeromycetes</taxon>
        <taxon>Glomerales</taxon>
        <taxon>Glomeraceae</taxon>
        <taxon>Rhizophagus</taxon>
    </lineage>
</organism>
<dbReference type="Proteomes" id="UP000615446">
    <property type="component" value="Unassembled WGS sequence"/>
</dbReference>
<evidence type="ECO:0000313" key="4">
    <source>
        <dbReference type="Proteomes" id="UP000247702"/>
    </source>
</evidence>
<dbReference type="OrthoDB" id="2428077at2759"/>